<feature type="compositionally biased region" description="Low complexity" evidence="8">
    <location>
        <begin position="745"/>
        <end position="764"/>
    </location>
</feature>
<dbReference type="Pfam" id="PF21989">
    <property type="entry name" value="RA_2"/>
    <property type="match status" value="1"/>
</dbReference>
<evidence type="ECO:0000256" key="7">
    <source>
        <dbReference type="ARBA" id="ARBA00038382"/>
    </source>
</evidence>
<feature type="compositionally biased region" description="Acidic residues" evidence="8">
    <location>
        <begin position="1"/>
        <end position="23"/>
    </location>
</feature>
<keyword evidence="12" id="KW-1185">Reference proteome</keyword>
<evidence type="ECO:0000256" key="1">
    <source>
        <dbReference type="ARBA" id="ARBA00004202"/>
    </source>
</evidence>
<feature type="compositionally biased region" description="Low complexity" evidence="8">
    <location>
        <begin position="132"/>
        <end position="145"/>
    </location>
</feature>
<evidence type="ECO:0000256" key="8">
    <source>
        <dbReference type="SAM" id="MobiDB-lite"/>
    </source>
</evidence>
<evidence type="ECO:0000259" key="9">
    <source>
        <dbReference type="PROSITE" id="PS50003"/>
    </source>
</evidence>
<proteinExistence type="inferred from homology"/>
<dbReference type="SUPFAM" id="SSF54236">
    <property type="entry name" value="Ubiquitin-like"/>
    <property type="match status" value="1"/>
</dbReference>
<feature type="compositionally biased region" description="Pro residues" evidence="8">
    <location>
        <begin position="701"/>
        <end position="717"/>
    </location>
</feature>
<feature type="compositionally biased region" description="Low complexity" evidence="8">
    <location>
        <begin position="773"/>
        <end position="791"/>
    </location>
</feature>
<comment type="similarity">
    <text evidence="7">Belongs to the MRL family.</text>
</comment>
<feature type="domain" description="Ras-associating" evidence="10">
    <location>
        <begin position="320"/>
        <end position="406"/>
    </location>
</feature>
<sequence>MEQVSDDELDHAAEEDSDKEDQDLDKMFGAWLGELDKLTQSLDDGRPEKVQKAPLRQETNLANFSYRFSMYNINEAINQGETVDLDALMADLCSIEQELSKPISKASDGKSRQRPTGRSASTKHTGGGSSGGSTSSSTRASPASTVRGGSSQSRPLASNFSLDDITAQLEKASLSMDEAAKQTSESSSSSSSSYSSATLSHPPSNSHHRRTGSVGTVSDQEVRSIGHSSRSSVNSASASSMDSLDIRGQENEAQSQNQNQSQTSTEHVSLRRANGKATRRQLDFTSQEGEVDQRTEEQAAKAKAEKIRVALEKIKEAQVKKLVIRVHMSDESSKTMMVDERQTVRQVLDSLLDKSHCGYSPDWALVETIPELQMERIFEDHENLVENLLNWTRDSQNKLMFIERIEKYALFKNPQECFCGSSVSVPEIEGVLWLKEDGKKSWKKRYFLLRASGIYFVPKGKAKASRDLVCFLQLDHVNVYYGQDYRSKYKAPTDYCLALKHPQIQKKSQYIKYLCCDDVRTLHQWVNGIRIAKYGKLLYVNYQEAMKRTEAAYDWSSLSSTSIKSGTSSVSIPESQSNHSSQTDSGMSDGTSSSHARSQSVVSSIFSEAWKRGTQIEESTKNQPPPTLPKQHSISKTLPLASQTSTVPSLVKQLASQFPVASPAVTSQAESHKAPQSPPAVKAKPKWQPVGQGQQQQRSPEFPPPPPESVKKPPPTPQRNSSVKYNASVEYQESRRNLVSKFNPSCASSSTSTSSISPSKEFSTGPRAPPKPGKLNLANLPLALQNKLNQNRQSTADFPSPPPPDNEFFPPPPLESDLPPPPPLPGDPNGVSPKIAVVNPQPQPAWGKSSLKKTQPPASLRCNNTVRESPPLSPPSIQGGPIPPSSPKGTTQPNFLEDLNKTLKRKSSRVLGDKVDPVATMDDMALPPPPPELLHDQQRHSGSGFMSGNISGYATLRRGPPPAPPKRDHSTKLTN</sequence>
<evidence type="ECO:0000313" key="11">
    <source>
        <dbReference type="EMBL" id="ROL50018.1"/>
    </source>
</evidence>
<feature type="region of interest" description="Disordered" evidence="8">
    <location>
        <begin position="566"/>
        <end position="598"/>
    </location>
</feature>
<dbReference type="SMART" id="SM00233">
    <property type="entry name" value="PH"/>
    <property type="match status" value="1"/>
</dbReference>
<feature type="compositionally biased region" description="Pro residues" evidence="8">
    <location>
        <begin position="799"/>
        <end position="826"/>
    </location>
</feature>
<dbReference type="Gene3D" id="2.30.29.30">
    <property type="entry name" value="Pleckstrin-homology domain (PH domain)/Phosphotyrosine-binding domain (PTB)"/>
    <property type="match status" value="1"/>
</dbReference>
<dbReference type="PROSITE" id="PS50003">
    <property type="entry name" value="PH_DOMAIN"/>
    <property type="match status" value="1"/>
</dbReference>
<feature type="compositionally biased region" description="Polar residues" evidence="8">
    <location>
        <begin position="940"/>
        <end position="952"/>
    </location>
</feature>
<dbReference type="PANTHER" id="PTHR11243">
    <property type="entry name" value="GROWTH FACTOR RECEPTOR-BOUND PROTEIN"/>
    <property type="match status" value="1"/>
</dbReference>
<feature type="region of interest" description="Disordered" evidence="8">
    <location>
        <begin position="616"/>
        <end position="640"/>
    </location>
</feature>
<feature type="compositionally biased region" description="Polar residues" evidence="8">
    <location>
        <begin position="147"/>
        <end position="161"/>
    </location>
</feature>
<dbReference type="SUPFAM" id="SSF50729">
    <property type="entry name" value="PH domain-like"/>
    <property type="match status" value="1"/>
</dbReference>
<feature type="region of interest" description="Disordered" evidence="8">
    <location>
        <begin position="1"/>
        <end position="26"/>
    </location>
</feature>
<feature type="compositionally biased region" description="Polar residues" evidence="8">
    <location>
        <begin position="630"/>
        <end position="640"/>
    </location>
</feature>
<feature type="compositionally biased region" description="Low complexity" evidence="8">
    <location>
        <begin position="691"/>
        <end position="700"/>
    </location>
</feature>
<feature type="compositionally biased region" description="Polar residues" evidence="8">
    <location>
        <begin position="719"/>
        <end position="730"/>
    </location>
</feature>
<dbReference type="PROSITE" id="PS50200">
    <property type="entry name" value="RA"/>
    <property type="match status" value="1"/>
</dbReference>
<feature type="compositionally biased region" description="Low complexity" evidence="8">
    <location>
        <begin position="184"/>
        <end position="196"/>
    </location>
</feature>
<dbReference type="GO" id="GO:0007165">
    <property type="term" value="P:signal transduction"/>
    <property type="evidence" value="ECO:0007669"/>
    <property type="project" value="InterPro"/>
</dbReference>
<accession>A0A3N0YWB3</accession>
<feature type="compositionally biased region" description="Low complexity" evidence="8">
    <location>
        <begin position="251"/>
        <end position="266"/>
    </location>
</feature>
<evidence type="ECO:0000259" key="10">
    <source>
        <dbReference type="PROSITE" id="PS50200"/>
    </source>
</evidence>
<dbReference type="CDD" id="cd16136">
    <property type="entry name" value="RA_MRL_Lpd"/>
    <property type="match status" value="1"/>
</dbReference>
<feature type="domain" description="PH" evidence="9">
    <location>
        <begin position="425"/>
        <end position="534"/>
    </location>
</feature>
<feature type="region of interest" description="Disordered" evidence="8">
    <location>
        <begin position="742"/>
        <end position="975"/>
    </location>
</feature>
<evidence type="ECO:0000256" key="4">
    <source>
        <dbReference type="ARBA" id="ARBA00022490"/>
    </source>
</evidence>
<reference evidence="11 12" key="1">
    <citation type="submission" date="2018-10" db="EMBL/GenBank/DDBJ databases">
        <title>Genome assembly for a Yunnan-Guizhou Plateau 3E fish, Anabarilius grahami (Regan), and its evolutionary and genetic applications.</title>
        <authorList>
            <person name="Jiang W."/>
        </authorList>
    </citation>
    <scope>NUCLEOTIDE SEQUENCE [LARGE SCALE GENOMIC DNA]</scope>
    <source>
        <strain evidence="11">AG-KIZ</strain>
        <tissue evidence="11">Muscle</tissue>
    </source>
</reference>
<dbReference type="Gene3D" id="3.10.20.90">
    <property type="entry name" value="Phosphatidylinositol 3-kinase Catalytic Subunit, Chain A, domain 1"/>
    <property type="match status" value="1"/>
</dbReference>
<protein>
    <submittedName>
        <fullName evidence="11">Ras-associated and pleckstrin homology domains-containing protein 1</fullName>
    </submittedName>
</protein>
<keyword evidence="4" id="KW-0963">Cytoplasm</keyword>
<keyword evidence="5" id="KW-0472">Membrane</keyword>
<dbReference type="InterPro" id="IPR011993">
    <property type="entry name" value="PH-like_dom_sf"/>
</dbReference>
<keyword evidence="3" id="KW-1003">Cell membrane</keyword>
<gene>
    <name evidence="11" type="ORF">DPX16_5777</name>
</gene>
<feature type="region of interest" description="Disordered" evidence="8">
    <location>
        <begin position="102"/>
        <end position="161"/>
    </location>
</feature>
<dbReference type="FunFam" id="2.30.29.30:FF:000048">
    <property type="entry name" value="Ras association (RalGDS/AF-6) and pleckstrin homology domains 1"/>
    <property type="match status" value="1"/>
</dbReference>
<evidence type="ECO:0000256" key="3">
    <source>
        <dbReference type="ARBA" id="ARBA00022475"/>
    </source>
</evidence>
<dbReference type="GO" id="GO:0005856">
    <property type="term" value="C:cytoskeleton"/>
    <property type="evidence" value="ECO:0007669"/>
    <property type="project" value="UniProtKB-SubCell"/>
</dbReference>
<feature type="region of interest" description="Disordered" evidence="8">
    <location>
        <begin position="174"/>
        <end position="295"/>
    </location>
</feature>
<dbReference type="InterPro" id="IPR001849">
    <property type="entry name" value="PH_domain"/>
</dbReference>
<keyword evidence="6" id="KW-0206">Cytoskeleton</keyword>
<dbReference type="InterPro" id="IPR039665">
    <property type="entry name" value="PH_APBB1IP"/>
</dbReference>
<dbReference type="Proteomes" id="UP000281406">
    <property type="component" value="Unassembled WGS sequence"/>
</dbReference>
<comment type="caution">
    <text evidence="11">The sequence shown here is derived from an EMBL/GenBank/DDBJ whole genome shotgun (WGS) entry which is preliminary data.</text>
</comment>
<dbReference type="GO" id="GO:0005886">
    <property type="term" value="C:plasma membrane"/>
    <property type="evidence" value="ECO:0007669"/>
    <property type="project" value="UniProtKB-SubCell"/>
</dbReference>
<evidence type="ECO:0000256" key="6">
    <source>
        <dbReference type="ARBA" id="ARBA00023212"/>
    </source>
</evidence>
<dbReference type="CDD" id="cd01259">
    <property type="entry name" value="PH_APBB1IP"/>
    <property type="match status" value="1"/>
</dbReference>
<dbReference type="Pfam" id="PF00169">
    <property type="entry name" value="PH"/>
    <property type="match status" value="1"/>
</dbReference>
<evidence type="ECO:0000256" key="5">
    <source>
        <dbReference type="ARBA" id="ARBA00023136"/>
    </source>
</evidence>
<dbReference type="InterPro" id="IPR029071">
    <property type="entry name" value="Ubiquitin-like_domsf"/>
</dbReference>
<dbReference type="EMBL" id="RJVU01023003">
    <property type="protein sequence ID" value="ROL50018.1"/>
    <property type="molecule type" value="Genomic_DNA"/>
</dbReference>
<feature type="compositionally biased region" description="Basic and acidic residues" evidence="8">
    <location>
        <begin position="965"/>
        <end position="975"/>
    </location>
</feature>
<dbReference type="SMART" id="SM00314">
    <property type="entry name" value="RA"/>
    <property type="match status" value="1"/>
</dbReference>
<dbReference type="GO" id="GO:0005829">
    <property type="term" value="C:cytosol"/>
    <property type="evidence" value="ECO:0007669"/>
    <property type="project" value="UniProtKB-ARBA"/>
</dbReference>
<dbReference type="FunFam" id="3.10.20.90:FF:000027">
    <property type="entry name" value="Ras association (RalGDS/AF-6) and pleckstrin homology domains 1"/>
    <property type="match status" value="1"/>
</dbReference>
<feature type="compositionally biased region" description="Low complexity" evidence="8">
    <location>
        <begin position="228"/>
        <end position="243"/>
    </location>
</feature>
<dbReference type="InterPro" id="IPR039664">
    <property type="entry name" value="GRB/APBB1IP"/>
</dbReference>
<evidence type="ECO:0000313" key="12">
    <source>
        <dbReference type="Proteomes" id="UP000281406"/>
    </source>
</evidence>
<dbReference type="InterPro" id="IPR000159">
    <property type="entry name" value="RA_dom"/>
</dbReference>
<feature type="compositionally biased region" description="Low complexity" evidence="8">
    <location>
        <begin position="580"/>
        <end position="598"/>
    </location>
</feature>
<organism evidence="11 12">
    <name type="scientific">Anabarilius grahami</name>
    <name type="common">Kanglang fish</name>
    <name type="synonym">Barilius grahami</name>
    <dbReference type="NCBI Taxonomy" id="495550"/>
    <lineage>
        <taxon>Eukaryota</taxon>
        <taxon>Metazoa</taxon>
        <taxon>Chordata</taxon>
        <taxon>Craniata</taxon>
        <taxon>Vertebrata</taxon>
        <taxon>Euteleostomi</taxon>
        <taxon>Actinopterygii</taxon>
        <taxon>Neopterygii</taxon>
        <taxon>Teleostei</taxon>
        <taxon>Ostariophysi</taxon>
        <taxon>Cypriniformes</taxon>
        <taxon>Xenocyprididae</taxon>
        <taxon>Xenocypridinae</taxon>
        <taxon>Xenocypridinae incertae sedis</taxon>
        <taxon>Anabarilius</taxon>
    </lineage>
</organism>
<dbReference type="AlphaFoldDB" id="A0A3N0YWB3"/>
<evidence type="ECO:0000256" key="2">
    <source>
        <dbReference type="ARBA" id="ARBA00004245"/>
    </source>
</evidence>
<dbReference type="PANTHER" id="PTHR11243:SF15">
    <property type="entry name" value="RAS-ASSOCIATED AND PLECKSTRIN HOMOLOGY DOMAINS-CONTAINING PROTEIN 1"/>
    <property type="match status" value="1"/>
</dbReference>
<comment type="subcellular location">
    <subcellularLocation>
        <location evidence="1">Cell membrane</location>
        <topology evidence="1">Peripheral membrane protein</topology>
    </subcellularLocation>
    <subcellularLocation>
        <location evidence="2">Cytoplasm</location>
        <location evidence="2">Cytoskeleton</location>
    </subcellularLocation>
</comment>
<dbReference type="OrthoDB" id="6235964at2759"/>
<name>A0A3N0YWB3_ANAGA</name>
<feature type="region of interest" description="Disordered" evidence="8">
    <location>
        <begin position="665"/>
        <end position="730"/>
    </location>
</feature>
<feature type="compositionally biased region" description="Polar residues" evidence="8">
    <location>
        <begin position="852"/>
        <end position="867"/>
    </location>
</feature>